<reference evidence="2 3" key="1">
    <citation type="submission" date="2017-08" db="EMBL/GenBank/DDBJ databases">
        <authorList>
            <person name="de Groot N.N."/>
        </authorList>
    </citation>
    <scope>NUCLEOTIDE SEQUENCE [LARGE SCALE GENOMIC DNA]</scope>
    <source>
        <strain evidence="2 3">HM2</strain>
    </source>
</reference>
<dbReference type="AlphaFoldDB" id="A0A380S932"/>
<evidence type="ECO:0000313" key="3">
    <source>
        <dbReference type="Proteomes" id="UP000255423"/>
    </source>
</evidence>
<sequence>MIENNNNVNNSDNDDLNEVKKHATMTFAALERSFNRMAYRRRNTIRIIVCLLFFFLGYQANNWFSSKIPTEKIIEKIAAQPDLPNKCKFRYDRSMEYAIMHECVFSHDTPTDDVKLIQRINYCSCALERVQKKKPFQKMFENNLEDFTFKIREEILCKDEKIPQALEMESETPAK</sequence>
<dbReference type="Proteomes" id="UP000255423">
    <property type="component" value="Unassembled WGS sequence"/>
</dbReference>
<evidence type="ECO:0000256" key="1">
    <source>
        <dbReference type="SAM" id="Phobius"/>
    </source>
</evidence>
<gene>
    <name evidence="2" type="ORF">SAMN05661053_2528</name>
</gene>
<name>A0A380S932_FIBSU</name>
<feature type="transmembrane region" description="Helical" evidence="1">
    <location>
        <begin position="45"/>
        <end position="64"/>
    </location>
</feature>
<evidence type="ECO:0000313" key="2">
    <source>
        <dbReference type="EMBL" id="SUQ25736.1"/>
    </source>
</evidence>
<dbReference type="RefSeq" id="WP_073443074.1">
    <property type="nucleotide sequence ID" value="NZ_UHJL01000004.1"/>
</dbReference>
<accession>A0A380S932</accession>
<organism evidence="2 3">
    <name type="scientific">Fibrobacter succinogenes</name>
    <name type="common">Bacteroides succinogenes</name>
    <dbReference type="NCBI Taxonomy" id="833"/>
    <lineage>
        <taxon>Bacteria</taxon>
        <taxon>Pseudomonadati</taxon>
        <taxon>Fibrobacterota</taxon>
        <taxon>Fibrobacteria</taxon>
        <taxon>Fibrobacterales</taxon>
        <taxon>Fibrobacteraceae</taxon>
        <taxon>Fibrobacter</taxon>
    </lineage>
</organism>
<keyword evidence="1" id="KW-0812">Transmembrane</keyword>
<keyword evidence="1" id="KW-0472">Membrane</keyword>
<keyword evidence="1" id="KW-1133">Transmembrane helix</keyword>
<proteinExistence type="predicted"/>
<dbReference type="EMBL" id="UHJL01000004">
    <property type="protein sequence ID" value="SUQ25736.1"/>
    <property type="molecule type" value="Genomic_DNA"/>
</dbReference>
<protein>
    <submittedName>
        <fullName evidence="2">Uncharacterized protein</fullName>
    </submittedName>
</protein>